<proteinExistence type="predicted"/>
<comment type="caution">
    <text evidence="1">The sequence shown here is derived from an EMBL/GenBank/DDBJ whole genome shotgun (WGS) entry which is preliminary data.</text>
</comment>
<protein>
    <submittedName>
        <fullName evidence="1">Uncharacterized protein</fullName>
    </submittedName>
</protein>
<accession>A0A6G1D1C6</accession>
<gene>
    <name evidence="1" type="ORF">E2562_011476</name>
</gene>
<evidence type="ECO:0000313" key="2">
    <source>
        <dbReference type="Proteomes" id="UP000479710"/>
    </source>
</evidence>
<organism evidence="1 2">
    <name type="scientific">Oryza meyeriana var. granulata</name>
    <dbReference type="NCBI Taxonomy" id="110450"/>
    <lineage>
        <taxon>Eukaryota</taxon>
        <taxon>Viridiplantae</taxon>
        <taxon>Streptophyta</taxon>
        <taxon>Embryophyta</taxon>
        <taxon>Tracheophyta</taxon>
        <taxon>Spermatophyta</taxon>
        <taxon>Magnoliopsida</taxon>
        <taxon>Liliopsida</taxon>
        <taxon>Poales</taxon>
        <taxon>Poaceae</taxon>
        <taxon>BOP clade</taxon>
        <taxon>Oryzoideae</taxon>
        <taxon>Oryzeae</taxon>
        <taxon>Oryzinae</taxon>
        <taxon>Oryza</taxon>
        <taxon>Oryza meyeriana</taxon>
    </lineage>
</organism>
<dbReference type="AlphaFoldDB" id="A0A6G1D1C6"/>
<sequence>MTPAVRFCTRAGTRGSDAVVAPADGWGSDAAMMTIACRFMVLMRETVVAVENACRLVVLIQEAVVLTSGGGSDVAEPSDASRAADLMHEVAPVPLESCKPGELFQE</sequence>
<reference evidence="1 2" key="1">
    <citation type="submission" date="2019-11" db="EMBL/GenBank/DDBJ databases">
        <title>Whole genome sequence of Oryza granulata.</title>
        <authorList>
            <person name="Li W."/>
        </authorList>
    </citation>
    <scope>NUCLEOTIDE SEQUENCE [LARGE SCALE GENOMIC DNA]</scope>
    <source>
        <strain evidence="2">cv. Menghai</strain>
        <tissue evidence="1">Leaf</tissue>
    </source>
</reference>
<dbReference type="Proteomes" id="UP000479710">
    <property type="component" value="Unassembled WGS sequence"/>
</dbReference>
<name>A0A6G1D1C6_9ORYZ</name>
<evidence type="ECO:0000313" key="1">
    <source>
        <dbReference type="EMBL" id="KAF0906488.1"/>
    </source>
</evidence>
<dbReference type="EMBL" id="SPHZ02000007">
    <property type="protein sequence ID" value="KAF0906488.1"/>
    <property type="molecule type" value="Genomic_DNA"/>
</dbReference>
<keyword evidence="2" id="KW-1185">Reference proteome</keyword>